<keyword evidence="1 2" id="KW-0732">Signal</keyword>
<dbReference type="NCBIfam" id="TIGR04183">
    <property type="entry name" value="Por_Secre_tail"/>
    <property type="match status" value="1"/>
</dbReference>
<evidence type="ECO:0000256" key="1">
    <source>
        <dbReference type="ARBA" id="ARBA00022729"/>
    </source>
</evidence>
<evidence type="ECO:0000313" key="4">
    <source>
        <dbReference type="EMBL" id="TDP57535.1"/>
    </source>
</evidence>
<dbReference type="InterPro" id="IPR026444">
    <property type="entry name" value="Secre_tail"/>
</dbReference>
<evidence type="ECO:0000313" key="5">
    <source>
        <dbReference type="Proteomes" id="UP000295260"/>
    </source>
</evidence>
<dbReference type="Proteomes" id="UP000295260">
    <property type="component" value="Unassembled WGS sequence"/>
</dbReference>
<feature type="signal peptide" evidence="2">
    <location>
        <begin position="1"/>
        <end position="19"/>
    </location>
</feature>
<feature type="chain" id="PRO_5020605515" evidence="2">
    <location>
        <begin position="20"/>
        <end position="557"/>
    </location>
</feature>
<protein>
    <submittedName>
        <fullName evidence="4">Putative secreted protein (Por secretion system target)</fullName>
    </submittedName>
</protein>
<dbReference type="AlphaFoldDB" id="A0A4R6Q681"/>
<reference evidence="4 5" key="1">
    <citation type="submission" date="2019-03" db="EMBL/GenBank/DDBJ databases">
        <title>Genomic Encyclopedia of Archaeal and Bacterial Type Strains, Phase II (KMG-II): from individual species to whole genera.</title>
        <authorList>
            <person name="Goeker M."/>
        </authorList>
    </citation>
    <scope>NUCLEOTIDE SEQUENCE [LARGE SCALE GENOMIC DNA]</scope>
    <source>
        <strain evidence="4 5">DSM 25687</strain>
    </source>
</reference>
<dbReference type="Pfam" id="PF18962">
    <property type="entry name" value="Por_Secre_tail"/>
    <property type="match status" value="1"/>
</dbReference>
<dbReference type="RefSeq" id="WP_133533938.1">
    <property type="nucleotide sequence ID" value="NZ_SNXR01000018.1"/>
</dbReference>
<feature type="domain" description="Secretion system C-terminal sorting" evidence="3">
    <location>
        <begin position="487"/>
        <end position="555"/>
    </location>
</feature>
<dbReference type="OrthoDB" id="1113525at2"/>
<gene>
    <name evidence="4" type="ORF">BC748_2747</name>
</gene>
<comment type="caution">
    <text evidence="4">The sequence shown here is derived from an EMBL/GenBank/DDBJ whole genome shotgun (WGS) entry which is preliminary data.</text>
</comment>
<proteinExistence type="predicted"/>
<evidence type="ECO:0000256" key="2">
    <source>
        <dbReference type="SAM" id="SignalP"/>
    </source>
</evidence>
<name>A0A4R6Q681_9FLAO</name>
<dbReference type="EMBL" id="SNXR01000018">
    <property type="protein sequence ID" value="TDP57535.1"/>
    <property type="molecule type" value="Genomic_DNA"/>
</dbReference>
<evidence type="ECO:0000259" key="3">
    <source>
        <dbReference type="Pfam" id="PF18962"/>
    </source>
</evidence>
<accession>A0A4R6Q681</accession>
<organism evidence="4 5">
    <name type="scientific">Flavobacterium dankookense</name>
    <dbReference type="NCBI Taxonomy" id="706186"/>
    <lineage>
        <taxon>Bacteria</taxon>
        <taxon>Pseudomonadati</taxon>
        <taxon>Bacteroidota</taxon>
        <taxon>Flavobacteriia</taxon>
        <taxon>Flavobacteriales</taxon>
        <taxon>Flavobacteriaceae</taxon>
        <taxon>Flavobacterium</taxon>
    </lineage>
</organism>
<dbReference type="Gene3D" id="2.60.40.3080">
    <property type="match status" value="1"/>
</dbReference>
<keyword evidence="5" id="KW-1185">Reference proteome</keyword>
<sequence>MKKIYLFFFALFFAWQGKSQVLNQSAGWPNAAWTVTGTYNNIPAAFEANPLTSTNFAFDEDDAIDAEFNPTDDEIAAESPVIDLTAAFNASEKNIRVSVQHTFRRYVVEEILRFEYWNSATSTWTPWSDNLAGNNEIVNNNFCTPVKTLYTSPDLNISNFTASQLSGFRYRIYYNDDPSEVGFNYGFCFDSPTIVSFSEPLPMPDFVNLQWPPDLTISQTESDIVYGRIYEAGLTDTTSGQAPGISVWVGISPEGENSNPNTWTTWVPASFLGEVGNDDEYQTSIGSDLDPGTYYYATRFQLNGGTYVYGGINATNPESGGNFWDGTGFISGVLTVEAAPTPANDDCASATAVTLPYDETVNALSATNNAGFVIVTDCGGMNDGVWYSFEGDGGDITITLSEVSAAFDPEIGVYTGSCTSFVCEGNVDDTFEGEGEEFVIAGSVDGTTYYINVANFSQFTNNPEGLFRIQISSALSNEEINFTSLKVHPNPVKNVLNVSFNQEISTVEIFNLLGQKVSSKLMNANQGEVDMSNLTSGAYTVRVTSNDQVKTLKVIKE</sequence>